<name>A0ABS6XZH7_9FLAO</name>
<dbReference type="PROSITE" id="PS52004">
    <property type="entry name" value="KS3_2"/>
    <property type="match status" value="1"/>
</dbReference>
<keyword evidence="6" id="KW-0444">Lipid biosynthesis</keyword>
<evidence type="ECO:0000256" key="5">
    <source>
        <dbReference type="ARBA" id="ARBA00022490"/>
    </source>
</evidence>
<dbReference type="InterPro" id="IPR018201">
    <property type="entry name" value="Ketoacyl_synth_AS"/>
</dbReference>
<evidence type="ECO:0000256" key="12">
    <source>
        <dbReference type="ARBA" id="ARBA00039450"/>
    </source>
</evidence>
<evidence type="ECO:0000256" key="13">
    <source>
        <dbReference type="ARBA" id="ARBA00041620"/>
    </source>
</evidence>
<keyword evidence="7 17" id="KW-0808">Transferase</keyword>
<keyword evidence="11" id="KW-0012">Acyltransferase</keyword>
<comment type="catalytic activity">
    <reaction evidence="16">
        <text>a fatty acyl-[ACP] + malonyl-[ACP] + H(+) = a 3-oxoacyl-[ACP] + holo-[ACP] + CO2</text>
        <dbReference type="Rhea" id="RHEA:22836"/>
        <dbReference type="Rhea" id="RHEA-COMP:9623"/>
        <dbReference type="Rhea" id="RHEA-COMP:9685"/>
        <dbReference type="Rhea" id="RHEA-COMP:9916"/>
        <dbReference type="Rhea" id="RHEA-COMP:14125"/>
        <dbReference type="ChEBI" id="CHEBI:15378"/>
        <dbReference type="ChEBI" id="CHEBI:16526"/>
        <dbReference type="ChEBI" id="CHEBI:64479"/>
        <dbReference type="ChEBI" id="CHEBI:78449"/>
        <dbReference type="ChEBI" id="CHEBI:78776"/>
        <dbReference type="ChEBI" id="CHEBI:138651"/>
        <dbReference type="EC" id="2.3.1.41"/>
    </reaction>
    <physiologicalReaction direction="left-to-right" evidence="16">
        <dbReference type="Rhea" id="RHEA:22837"/>
    </physiologicalReaction>
</comment>
<dbReference type="EC" id="2.3.1.41" evidence="4"/>
<proteinExistence type="inferred from homology"/>
<evidence type="ECO:0000313" key="20">
    <source>
        <dbReference type="Proteomes" id="UP000812031"/>
    </source>
</evidence>
<evidence type="ECO:0000256" key="7">
    <source>
        <dbReference type="ARBA" id="ARBA00022679"/>
    </source>
</evidence>
<dbReference type="InterPro" id="IPR014030">
    <property type="entry name" value="Ketoacyl_synth_N"/>
</dbReference>
<keyword evidence="20" id="KW-1185">Reference proteome</keyword>
<comment type="subcellular location">
    <subcellularLocation>
        <location evidence="1">Cytoplasm</location>
    </subcellularLocation>
</comment>
<evidence type="ECO:0000256" key="14">
    <source>
        <dbReference type="ARBA" id="ARBA00042143"/>
    </source>
</evidence>
<comment type="catalytic activity">
    <reaction evidence="15">
        <text>(3Z)-decenoyl-[ACP] + malonyl-[ACP] + H(+) = 3-oxo-(5Z)-dodecenoyl-[ACP] + holo-[ACP] + CO2</text>
        <dbReference type="Rhea" id="RHEA:54940"/>
        <dbReference type="Rhea" id="RHEA-COMP:9623"/>
        <dbReference type="Rhea" id="RHEA-COMP:9685"/>
        <dbReference type="Rhea" id="RHEA-COMP:9927"/>
        <dbReference type="Rhea" id="RHEA-COMP:14042"/>
        <dbReference type="ChEBI" id="CHEBI:15378"/>
        <dbReference type="ChEBI" id="CHEBI:16526"/>
        <dbReference type="ChEBI" id="CHEBI:64479"/>
        <dbReference type="ChEBI" id="CHEBI:78449"/>
        <dbReference type="ChEBI" id="CHEBI:78798"/>
        <dbReference type="ChEBI" id="CHEBI:138410"/>
    </reaction>
    <physiologicalReaction direction="left-to-right" evidence="15">
        <dbReference type="Rhea" id="RHEA:54941"/>
    </physiologicalReaction>
</comment>
<protein>
    <recommendedName>
        <fullName evidence="12">3-oxoacyl-[acyl-carrier-protein] synthase 1</fullName>
        <ecNumber evidence="4">2.3.1.41</ecNumber>
    </recommendedName>
    <alternativeName>
        <fullName evidence="13">3-oxoacyl-[acyl-carrier-protein] synthase I</fullName>
    </alternativeName>
    <alternativeName>
        <fullName evidence="14">Beta-ketoacyl-ACP synthase I</fullName>
    </alternativeName>
</protein>
<evidence type="ECO:0000256" key="3">
    <source>
        <dbReference type="ARBA" id="ARBA00011738"/>
    </source>
</evidence>
<dbReference type="InterPro" id="IPR020841">
    <property type="entry name" value="PKS_Beta-ketoAc_synthase_dom"/>
</dbReference>
<evidence type="ECO:0000256" key="4">
    <source>
        <dbReference type="ARBA" id="ARBA00013191"/>
    </source>
</evidence>
<evidence type="ECO:0000256" key="1">
    <source>
        <dbReference type="ARBA" id="ARBA00004496"/>
    </source>
</evidence>
<evidence type="ECO:0000256" key="15">
    <source>
        <dbReference type="ARBA" id="ARBA00048121"/>
    </source>
</evidence>
<dbReference type="SMART" id="SM00825">
    <property type="entry name" value="PKS_KS"/>
    <property type="match status" value="1"/>
</dbReference>
<keyword evidence="8" id="KW-0276">Fatty acid metabolism</keyword>
<dbReference type="PANTHER" id="PTHR11712:SF306">
    <property type="entry name" value="3-OXOACYL-[ACYL-CARRIER-PROTEIN] SYNTHASE 1"/>
    <property type="match status" value="1"/>
</dbReference>
<dbReference type="PROSITE" id="PS51257">
    <property type="entry name" value="PROKAR_LIPOPROTEIN"/>
    <property type="match status" value="1"/>
</dbReference>
<dbReference type="PANTHER" id="PTHR11712">
    <property type="entry name" value="POLYKETIDE SYNTHASE-RELATED"/>
    <property type="match status" value="1"/>
</dbReference>
<dbReference type="PROSITE" id="PS00606">
    <property type="entry name" value="KS3_1"/>
    <property type="match status" value="1"/>
</dbReference>
<feature type="domain" description="Ketosynthase family 3 (KS3)" evidence="18">
    <location>
        <begin position="2"/>
        <end position="405"/>
    </location>
</feature>
<gene>
    <name evidence="19" type="ORF">KZH69_16450</name>
</gene>
<sequence length="419" mass="45331">MNKRVVITGMGIYSCIGTSLDEVKDSLYQGKSGIAFDQERKEFGFRSALTGMVPKPDLKNLLTRRQRISLGEETEYAYMATVEALKNANMDDAFFDENEVGIMYGNDSVSKAVIEATDIIREKKDTALIGSGAIFKSMNSTVTMNLSTIFKLRGINLTVSAACASGSHSIGLAYFLIKSGFQDIIICGGAQEINKYAMSSFDGLGVFSPREEEPTKASRPFDINRDGLIPSGGGATLILESYESAINRGATILAEVVGYGFSSNGGHISTPNVEGPSIAMQRALDEAGIKASEVDYINAHATSTPVGDDNEAKAIFEVFGESNPYVSSTKSMTGHECWMAGASEVIYSILMMQNDFIAPNINLETPDEDAAKLNLVKTTLNKKIDIFLSNSFGFGGTNSALVVKKYKESNEQRSNHRED</sequence>
<reference evidence="19 20" key="1">
    <citation type="submission" date="2021-07" db="EMBL/GenBank/DDBJ databases">
        <title>Flavobacterium sp. nov. isolated from sediment on the Taihu Lake.</title>
        <authorList>
            <person name="Qu J.-H."/>
        </authorList>
    </citation>
    <scope>NUCLEOTIDE SEQUENCE [LARGE SCALE GENOMIC DNA]</scope>
    <source>
        <strain evidence="19 20">NAS39</strain>
    </source>
</reference>
<comment type="similarity">
    <text evidence="2 17">Belongs to the thiolase-like superfamily. Beta-ketoacyl-ACP synthases family.</text>
</comment>
<evidence type="ECO:0000256" key="17">
    <source>
        <dbReference type="RuleBase" id="RU003694"/>
    </source>
</evidence>
<dbReference type="EMBL" id="JAHWYN010000017">
    <property type="protein sequence ID" value="MBW4362082.1"/>
    <property type="molecule type" value="Genomic_DNA"/>
</dbReference>
<evidence type="ECO:0000256" key="9">
    <source>
        <dbReference type="ARBA" id="ARBA00023098"/>
    </source>
</evidence>
<dbReference type="Pfam" id="PF02801">
    <property type="entry name" value="Ketoacyl-synt_C"/>
    <property type="match status" value="1"/>
</dbReference>
<dbReference type="InterPro" id="IPR020615">
    <property type="entry name" value="Thiolase_acyl_enz_int_AS"/>
</dbReference>
<evidence type="ECO:0000256" key="2">
    <source>
        <dbReference type="ARBA" id="ARBA00008467"/>
    </source>
</evidence>
<evidence type="ECO:0000259" key="18">
    <source>
        <dbReference type="PROSITE" id="PS52004"/>
    </source>
</evidence>
<evidence type="ECO:0000256" key="11">
    <source>
        <dbReference type="ARBA" id="ARBA00023315"/>
    </source>
</evidence>
<dbReference type="InterPro" id="IPR000794">
    <property type="entry name" value="Beta-ketoacyl_synthase"/>
</dbReference>
<keyword evidence="10" id="KW-0275">Fatty acid biosynthesis</keyword>
<dbReference type="RefSeq" id="WP_219318567.1">
    <property type="nucleotide sequence ID" value="NZ_JAHWYN010000017.1"/>
</dbReference>
<evidence type="ECO:0000256" key="6">
    <source>
        <dbReference type="ARBA" id="ARBA00022516"/>
    </source>
</evidence>
<evidence type="ECO:0000256" key="10">
    <source>
        <dbReference type="ARBA" id="ARBA00023160"/>
    </source>
</evidence>
<comment type="caution">
    <text evidence="19">The sequence shown here is derived from an EMBL/GenBank/DDBJ whole genome shotgun (WGS) entry which is preliminary data.</text>
</comment>
<dbReference type="InterPro" id="IPR014031">
    <property type="entry name" value="Ketoacyl_synth_C"/>
</dbReference>
<dbReference type="Proteomes" id="UP000812031">
    <property type="component" value="Unassembled WGS sequence"/>
</dbReference>
<dbReference type="Pfam" id="PF00109">
    <property type="entry name" value="ketoacyl-synt"/>
    <property type="match status" value="1"/>
</dbReference>
<organism evidence="19 20">
    <name type="scientific">Flavobacterium taihuense</name>
    <dbReference type="NCBI Taxonomy" id="2857508"/>
    <lineage>
        <taxon>Bacteria</taxon>
        <taxon>Pseudomonadati</taxon>
        <taxon>Bacteroidota</taxon>
        <taxon>Flavobacteriia</taxon>
        <taxon>Flavobacteriales</taxon>
        <taxon>Flavobacteriaceae</taxon>
        <taxon>Flavobacterium</taxon>
    </lineage>
</organism>
<keyword evidence="5" id="KW-0963">Cytoplasm</keyword>
<evidence type="ECO:0000256" key="8">
    <source>
        <dbReference type="ARBA" id="ARBA00022832"/>
    </source>
</evidence>
<dbReference type="CDD" id="cd00834">
    <property type="entry name" value="KAS_I_II"/>
    <property type="match status" value="1"/>
</dbReference>
<evidence type="ECO:0000256" key="16">
    <source>
        <dbReference type="ARBA" id="ARBA00048506"/>
    </source>
</evidence>
<keyword evidence="9" id="KW-0443">Lipid metabolism</keyword>
<comment type="subunit">
    <text evidence="3">Homodimer.</text>
</comment>
<evidence type="ECO:0000313" key="19">
    <source>
        <dbReference type="EMBL" id="MBW4362082.1"/>
    </source>
</evidence>
<accession>A0ABS6XZH7</accession>
<dbReference type="PROSITE" id="PS00098">
    <property type="entry name" value="THIOLASE_1"/>
    <property type="match status" value="1"/>
</dbReference>